<dbReference type="AlphaFoldDB" id="A0A1M5T9S4"/>
<dbReference type="EMBL" id="FQXS01000002">
    <property type="protein sequence ID" value="SHH47448.1"/>
    <property type="molecule type" value="Genomic_DNA"/>
</dbReference>
<dbReference type="Proteomes" id="UP000184139">
    <property type="component" value="Unassembled WGS sequence"/>
</dbReference>
<dbReference type="OrthoDB" id="5432013at2"/>
<dbReference type="RefSeq" id="WP_073373401.1">
    <property type="nucleotide sequence ID" value="NZ_FQXS01000002.1"/>
</dbReference>
<protein>
    <submittedName>
        <fullName evidence="2">Uncharacterized protein</fullName>
    </submittedName>
</protein>
<dbReference type="STRING" id="1121409.SAMN02745124_00674"/>
<keyword evidence="3" id="KW-1185">Reference proteome</keyword>
<reference evidence="2 3" key="1">
    <citation type="submission" date="2016-11" db="EMBL/GenBank/DDBJ databases">
        <authorList>
            <person name="Jaros S."/>
            <person name="Januszkiewicz K."/>
            <person name="Wedrychowicz H."/>
        </authorList>
    </citation>
    <scope>NUCLEOTIDE SEQUENCE [LARGE SCALE GENOMIC DNA]</scope>
    <source>
        <strain evidence="2 3">DSM 9705</strain>
    </source>
</reference>
<evidence type="ECO:0000313" key="2">
    <source>
        <dbReference type="EMBL" id="SHH47448.1"/>
    </source>
</evidence>
<feature type="transmembrane region" description="Helical" evidence="1">
    <location>
        <begin position="47"/>
        <end position="65"/>
    </location>
</feature>
<organism evidence="2 3">
    <name type="scientific">Desulfofustis glycolicus DSM 9705</name>
    <dbReference type="NCBI Taxonomy" id="1121409"/>
    <lineage>
        <taxon>Bacteria</taxon>
        <taxon>Pseudomonadati</taxon>
        <taxon>Thermodesulfobacteriota</taxon>
        <taxon>Desulfobulbia</taxon>
        <taxon>Desulfobulbales</taxon>
        <taxon>Desulfocapsaceae</taxon>
        <taxon>Desulfofustis</taxon>
    </lineage>
</organism>
<keyword evidence="1" id="KW-1133">Transmembrane helix</keyword>
<evidence type="ECO:0000313" key="3">
    <source>
        <dbReference type="Proteomes" id="UP000184139"/>
    </source>
</evidence>
<proteinExistence type="predicted"/>
<keyword evidence="1" id="KW-0472">Membrane</keyword>
<evidence type="ECO:0000256" key="1">
    <source>
        <dbReference type="SAM" id="Phobius"/>
    </source>
</evidence>
<gene>
    <name evidence="2" type="ORF">SAMN02745124_00674</name>
</gene>
<sequence length="108" mass="12265">MNLSDPFGRMARRHQLAYETMCEAMRRSGVTTEQAAHEIIQQARSRAMKFLAIGMLVLVAAAFLVPRPALPLVLGLGVLLLVWTISSTINGRRYILRYIEEEIKHKKE</sequence>
<name>A0A1M5T9S4_9BACT</name>
<feature type="transmembrane region" description="Helical" evidence="1">
    <location>
        <begin position="71"/>
        <end position="89"/>
    </location>
</feature>
<keyword evidence="1" id="KW-0812">Transmembrane</keyword>
<accession>A0A1M5T9S4</accession>